<accession>A0A317ZSB1</accession>
<dbReference type="EMBL" id="QHLY01000012">
    <property type="protein sequence ID" value="PXA67963.1"/>
    <property type="molecule type" value="Genomic_DNA"/>
</dbReference>
<dbReference type="RefSeq" id="WP_110127635.1">
    <property type="nucleotide sequence ID" value="NZ_QHLY01000012.1"/>
</dbReference>
<gene>
    <name evidence="1" type="ORF">CTB96_14980</name>
</gene>
<protein>
    <submittedName>
        <fullName evidence="1">Uncharacterized protein</fullName>
    </submittedName>
</protein>
<evidence type="ECO:0000313" key="1">
    <source>
        <dbReference type="EMBL" id="PXA67963.1"/>
    </source>
</evidence>
<dbReference type="AlphaFoldDB" id="A0A317ZSB1"/>
<dbReference type="Proteomes" id="UP000246722">
    <property type="component" value="Unassembled WGS sequence"/>
</dbReference>
<reference evidence="1 2" key="1">
    <citation type="submission" date="2018-05" db="EMBL/GenBank/DDBJ databases">
        <title>Genetic diversity of glacier-inhabiting Cryobacterium bacteria in China and description of Cryobacterium mengkeensis sp. nov. and Arthrobacter glacialis sp. nov.</title>
        <authorList>
            <person name="Liu Q."/>
            <person name="Xin Y.-H."/>
        </authorList>
    </citation>
    <scope>NUCLEOTIDE SEQUENCE [LARGE SCALE GENOMIC DNA]</scope>
    <source>
        <strain evidence="1 2">SK-1</strain>
    </source>
</reference>
<organism evidence="1 2">
    <name type="scientific">Cryobacterium arcticum</name>
    <dbReference type="NCBI Taxonomy" id="670052"/>
    <lineage>
        <taxon>Bacteria</taxon>
        <taxon>Bacillati</taxon>
        <taxon>Actinomycetota</taxon>
        <taxon>Actinomycetes</taxon>
        <taxon>Micrococcales</taxon>
        <taxon>Microbacteriaceae</taxon>
        <taxon>Cryobacterium</taxon>
    </lineage>
</organism>
<proteinExistence type="predicted"/>
<evidence type="ECO:0000313" key="2">
    <source>
        <dbReference type="Proteomes" id="UP000246722"/>
    </source>
</evidence>
<keyword evidence="2" id="KW-1185">Reference proteome</keyword>
<name>A0A317ZSB1_9MICO</name>
<comment type="caution">
    <text evidence="1">The sequence shown here is derived from an EMBL/GenBank/DDBJ whole genome shotgun (WGS) entry which is preliminary data.</text>
</comment>
<sequence length="124" mass="13764">MAISTPAEDNDRRARADLRALAAPTVGDAIARAHATSLREAGSDSAQSTWIQHRLARELEAARAVLHRVLADKTSRSDALQLAELFELCRIWRDVDPEFAEQEAPITHELIHTHGISIEPKHKC</sequence>